<dbReference type="EMBL" id="CP038254">
    <property type="protein sequence ID" value="QBR85137.1"/>
    <property type="molecule type" value="Genomic_DNA"/>
</dbReference>
<reference evidence="2 3" key="1">
    <citation type="submission" date="2019-03" db="EMBL/GenBank/DDBJ databases">
        <title>Diverse conjugative elements silence natural transformation in Legionella species.</title>
        <authorList>
            <person name="Durieux I."/>
            <person name="Ginevra C."/>
            <person name="Attaiech L."/>
            <person name="Picq K."/>
            <person name="Juan P.A."/>
            <person name="Jarraud S."/>
            <person name="Charpentier X."/>
        </authorList>
    </citation>
    <scope>NUCLEOTIDE SEQUENCE [LARGE SCALE GENOMIC DNA]</scope>
    <source>
        <strain evidence="2 3">HL-0427-4011</strain>
    </source>
</reference>
<accession>A0AAX1EJZ2</accession>
<evidence type="ECO:0000313" key="3">
    <source>
        <dbReference type="Proteomes" id="UP000295517"/>
    </source>
</evidence>
<gene>
    <name evidence="2" type="ORF">E3983_12715</name>
</gene>
<dbReference type="RefSeq" id="WP_135061238.1">
    <property type="nucleotide sequence ID" value="NZ_CP038254.1"/>
</dbReference>
<evidence type="ECO:0000256" key="1">
    <source>
        <dbReference type="SAM" id="Phobius"/>
    </source>
</evidence>
<evidence type="ECO:0000313" key="2">
    <source>
        <dbReference type="EMBL" id="QBR85137.1"/>
    </source>
</evidence>
<feature type="transmembrane region" description="Helical" evidence="1">
    <location>
        <begin position="91"/>
        <end position="111"/>
    </location>
</feature>
<name>A0AAX1EJZ2_9GAMM</name>
<dbReference type="AlphaFoldDB" id="A0AAX1EJZ2"/>
<keyword evidence="1" id="KW-0812">Transmembrane</keyword>
<sequence>METETTRELPANEMSESSIFSKIKNAQSTSYLYPIAVSVVTGYFVAPYVSTITRYGFPYFYGSITGTMPEDLGYLEYGSIYIPMREHVTDFAYQNAYAISMTAGLAGYALVKGSYHTTKLVANNAYQAVSSIGRSLFSFFSSQDDNKIEDELDSQPSQRAIKEHP</sequence>
<dbReference type="Proteomes" id="UP000295517">
    <property type="component" value="Chromosome"/>
</dbReference>
<protein>
    <submittedName>
        <fullName evidence="2">Uncharacterized protein</fullName>
    </submittedName>
</protein>
<keyword evidence="1" id="KW-1133">Transmembrane helix</keyword>
<keyword evidence="1" id="KW-0472">Membrane</keyword>
<feature type="transmembrane region" description="Helical" evidence="1">
    <location>
        <begin position="31"/>
        <end position="50"/>
    </location>
</feature>
<organism evidence="2 3">
    <name type="scientific">Legionella israelensis</name>
    <dbReference type="NCBI Taxonomy" id="454"/>
    <lineage>
        <taxon>Bacteria</taxon>
        <taxon>Pseudomonadati</taxon>
        <taxon>Pseudomonadota</taxon>
        <taxon>Gammaproteobacteria</taxon>
        <taxon>Legionellales</taxon>
        <taxon>Legionellaceae</taxon>
        <taxon>Legionella</taxon>
    </lineage>
</organism>
<proteinExistence type="predicted"/>